<feature type="compositionally biased region" description="Basic and acidic residues" evidence="1">
    <location>
        <begin position="50"/>
        <end position="59"/>
    </location>
</feature>
<dbReference type="Proteomes" id="UP000085678">
    <property type="component" value="Unplaced"/>
</dbReference>
<dbReference type="GeneID" id="106167884"/>
<dbReference type="Gene3D" id="3.30.160.60">
    <property type="entry name" value="Classic Zinc Finger"/>
    <property type="match status" value="1"/>
</dbReference>
<dbReference type="RefSeq" id="XP_013402232.1">
    <property type="nucleotide sequence ID" value="XM_013546778.1"/>
</dbReference>
<proteinExistence type="predicted"/>
<dbReference type="Pfam" id="PF13913">
    <property type="entry name" value="zf-C2HC_2"/>
    <property type="match status" value="3"/>
</dbReference>
<organism evidence="2 3">
    <name type="scientific">Lingula anatina</name>
    <name type="common">Brachiopod</name>
    <name type="synonym">Lingula unguis</name>
    <dbReference type="NCBI Taxonomy" id="7574"/>
    <lineage>
        <taxon>Eukaryota</taxon>
        <taxon>Metazoa</taxon>
        <taxon>Spiralia</taxon>
        <taxon>Lophotrochozoa</taxon>
        <taxon>Brachiopoda</taxon>
        <taxon>Linguliformea</taxon>
        <taxon>Lingulata</taxon>
        <taxon>Lingulida</taxon>
        <taxon>Linguloidea</taxon>
        <taxon>Lingulidae</taxon>
        <taxon>Lingula</taxon>
    </lineage>
</organism>
<reference evidence="3" key="1">
    <citation type="submission" date="2025-08" db="UniProtKB">
        <authorList>
            <consortium name="RefSeq"/>
        </authorList>
    </citation>
    <scope>IDENTIFICATION</scope>
    <source>
        <tissue evidence="3">Gonads</tissue>
    </source>
</reference>
<feature type="region of interest" description="Disordered" evidence="1">
    <location>
        <begin position="19"/>
        <end position="60"/>
    </location>
</feature>
<protein>
    <submittedName>
        <fullName evidence="3">Zinc finger protein 474 isoform X2</fullName>
    </submittedName>
</protein>
<dbReference type="InterPro" id="IPR026319">
    <property type="entry name" value="ZC2HC1A/B-like"/>
</dbReference>
<feature type="compositionally biased region" description="Basic residues" evidence="1">
    <location>
        <begin position="19"/>
        <end position="29"/>
    </location>
</feature>
<dbReference type="PANTHER" id="PTHR13555">
    <property type="entry name" value="C2H2 ZINC FINGER CGI-62-RELATED"/>
    <property type="match status" value="1"/>
</dbReference>
<feature type="region of interest" description="Disordered" evidence="1">
    <location>
        <begin position="209"/>
        <end position="246"/>
    </location>
</feature>
<gene>
    <name evidence="3" type="primary">LOC106167884</name>
</gene>
<sequence length="373" mass="41044">MADSEQVQCQFCKGTYKKRGLANHQRSCKQKPQDVKPGQSSGLSPGKVSPAEKSDKKQSETVQCEYCGRAFKKGGLATHQRSCEQKPQISKQHRKSSDLQASNILPVATPEQKQEQSNTRQCQYCGGTYTRKGLATHQRACKQKHVDHGENSETLTGGSVFSETVTDPVQAYNTLATSEQEQEQSNTRQCQYCSGTYTRKGLATHQRACKQKHGEDSETSTGGSVFSETPGGHRCYEGQKSGLGLGSRKSMSQIVKNNNPGSSSSIPSEIGSGALNTDLPPIRFLSPKDRTFLNKEIKSPNIWPVIAADIRWDGSAERKREPCDVVLSAVGESFLEMLKLFRRVEARAHVDMKKSLEIISVSMSNMDVFAVCI</sequence>
<accession>A0A1S3IVL2</accession>
<evidence type="ECO:0000256" key="1">
    <source>
        <dbReference type="SAM" id="MobiDB-lite"/>
    </source>
</evidence>
<evidence type="ECO:0000313" key="3">
    <source>
        <dbReference type="RefSeq" id="XP_013402232.1"/>
    </source>
</evidence>
<evidence type="ECO:0000313" key="2">
    <source>
        <dbReference type="Proteomes" id="UP000085678"/>
    </source>
</evidence>
<name>A0A1S3IVL2_LINAN</name>
<keyword evidence="2" id="KW-1185">Reference proteome</keyword>
<dbReference type="AlphaFoldDB" id="A0A1S3IVL2"/>
<feature type="region of interest" description="Disordered" evidence="1">
    <location>
        <begin position="78"/>
        <end position="102"/>
    </location>
</feature>